<evidence type="ECO:0000313" key="10">
    <source>
        <dbReference type="Proteomes" id="UP000837857"/>
    </source>
</evidence>
<dbReference type="Gene3D" id="3.30.70.330">
    <property type="match status" value="2"/>
</dbReference>
<keyword evidence="2" id="KW-0507">mRNA processing</keyword>
<dbReference type="InterPro" id="IPR035979">
    <property type="entry name" value="RBD_domain_sf"/>
</dbReference>
<keyword evidence="4 6" id="KW-0694">RNA-binding</keyword>
<dbReference type="PANTHER" id="PTHR23003:SF62">
    <property type="entry name" value="SERINE_ARGININE (SR)-TYPE SHUTTLING MRNA BINDING PROTEIN NPL3"/>
    <property type="match status" value="1"/>
</dbReference>
<dbReference type="InterPro" id="IPR012677">
    <property type="entry name" value="Nucleotide-bd_a/b_plait_sf"/>
</dbReference>
<dbReference type="SUPFAM" id="SSF54928">
    <property type="entry name" value="RNA-binding domain, RBD"/>
    <property type="match status" value="1"/>
</dbReference>
<feature type="compositionally biased region" description="Gly residues" evidence="7">
    <location>
        <begin position="85"/>
        <end position="97"/>
    </location>
</feature>
<keyword evidence="10" id="KW-1185">Reference proteome</keyword>
<protein>
    <recommendedName>
        <fullName evidence="8">RRM domain-containing protein</fullName>
    </recommendedName>
</protein>
<evidence type="ECO:0000256" key="3">
    <source>
        <dbReference type="ARBA" id="ARBA00022737"/>
    </source>
</evidence>
<reference evidence="9" key="1">
    <citation type="submission" date="2022-03" db="EMBL/GenBank/DDBJ databases">
        <authorList>
            <person name="Martin H S."/>
        </authorList>
    </citation>
    <scope>NUCLEOTIDE SEQUENCE</scope>
</reference>
<feature type="domain" description="RRM" evidence="8">
    <location>
        <begin position="12"/>
        <end position="86"/>
    </location>
</feature>
<feature type="non-terminal residue" evidence="9">
    <location>
        <position position="1"/>
    </location>
</feature>
<dbReference type="Proteomes" id="UP000837857">
    <property type="component" value="Chromosome 20"/>
</dbReference>
<dbReference type="CDD" id="cd12597">
    <property type="entry name" value="RRM1_SRSF1"/>
    <property type="match status" value="1"/>
</dbReference>
<evidence type="ECO:0000256" key="7">
    <source>
        <dbReference type="SAM" id="MobiDB-lite"/>
    </source>
</evidence>
<keyword evidence="3" id="KW-0677">Repeat</keyword>
<dbReference type="InterPro" id="IPR050374">
    <property type="entry name" value="RRT5_SRSF_SR"/>
</dbReference>
<keyword evidence="5" id="KW-0539">Nucleus</keyword>
<dbReference type="PANTHER" id="PTHR23003">
    <property type="entry name" value="RNA RECOGNITION MOTIF RRM DOMAIN CONTAINING PROTEIN"/>
    <property type="match status" value="1"/>
</dbReference>
<feature type="domain" description="RRM" evidence="8">
    <location>
        <begin position="118"/>
        <end position="189"/>
    </location>
</feature>
<dbReference type="EMBL" id="OW152832">
    <property type="protein sequence ID" value="CAH2052539.1"/>
    <property type="molecule type" value="Genomic_DNA"/>
</dbReference>
<gene>
    <name evidence="9" type="ORF">IPOD504_LOCUS8270</name>
</gene>
<proteinExistence type="predicted"/>
<dbReference type="Pfam" id="PF00076">
    <property type="entry name" value="RRM_1"/>
    <property type="match status" value="2"/>
</dbReference>
<feature type="compositionally biased region" description="Low complexity" evidence="7">
    <location>
        <begin position="104"/>
        <end position="113"/>
    </location>
</feature>
<evidence type="ECO:0000259" key="8">
    <source>
        <dbReference type="PROSITE" id="PS50102"/>
    </source>
</evidence>
<dbReference type="InterPro" id="IPR034520">
    <property type="entry name" value="SRSF1_RRM1"/>
</dbReference>
<name>A0ABN8IB58_9NEOP</name>
<organism evidence="9 10">
    <name type="scientific">Iphiclides podalirius</name>
    <name type="common">scarce swallowtail</name>
    <dbReference type="NCBI Taxonomy" id="110791"/>
    <lineage>
        <taxon>Eukaryota</taxon>
        <taxon>Metazoa</taxon>
        <taxon>Ecdysozoa</taxon>
        <taxon>Arthropoda</taxon>
        <taxon>Hexapoda</taxon>
        <taxon>Insecta</taxon>
        <taxon>Pterygota</taxon>
        <taxon>Neoptera</taxon>
        <taxon>Endopterygota</taxon>
        <taxon>Lepidoptera</taxon>
        <taxon>Glossata</taxon>
        <taxon>Ditrysia</taxon>
        <taxon>Papilionoidea</taxon>
        <taxon>Papilionidae</taxon>
        <taxon>Papilioninae</taxon>
        <taxon>Iphiclides</taxon>
    </lineage>
</organism>
<evidence type="ECO:0000256" key="5">
    <source>
        <dbReference type="ARBA" id="ARBA00023242"/>
    </source>
</evidence>
<evidence type="ECO:0000256" key="2">
    <source>
        <dbReference type="ARBA" id="ARBA00022664"/>
    </source>
</evidence>
<evidence type="ECO:0000256" key="1">
    <source>
        <dbReference type="ARBA" id="ARBA00004123"/>
    </source>
</evidence>
<accession>A0ABN8IB58</accession>
<dbReference type="SMART" id="SM00360">
    <property type="entry name" value="RRM"/>
    <property type="match status" value="2"/>
</dbReference>
<evidence type="ECO:0000313" key="9">
    <source>
        <dbReference type="EMBL" id="CAH2052539.1"/>
    </source>
</evidence>
<dbReference type="CDD" id="cd12601">
    <property type="entry name" value="RRM2_SRSF1_like"/>
    <property type="match status" value="1"/>
</dbReference>
<comment type="subcellular location">
    <subcellularLocation>
        <location evidence="1">Nucleus</location>
    </subcellularLocation>
</comment>
<feature type="region of interest" description="Disordered" evidence="7">
    <location>
        <begin position="247"/>
        <end position="269"/>
    </location>
</feature>
<sequence length="367" mass="40350">MSGGSGSNRNECRIYVGNLPPDIRTKDIQDLFYKFGKVTFVDLKNRKGPPFAFVEFEDPRDADDAVRARDGYDYDGYRLRVEFPRGGGGGGARGGRGGGDRFGARPAARGPPARRSEYRVLVTGLPPSGSWQDLKDHMREAGDVCFADTFKDGTGVVEFLRHEDMKYAVKKLDDSRFRSHEGEVSYIRVKEDYGGGSGDRYSGDRDSVKVRSVSTIQRCVAQVPFLLAAASRLADLLARATQLQSQPQPRSQLLSASEGRPATAVSAGKSKAGTAPRIALCHFYNNKTTPAVIYVIHRSFCRRRTLALTLMSTLGLSSISPPAMDARTHRTGFSDCRILTNGYGSRIFGSYQRISHGGGLKFWNSRI</sequence>
<dbReference type="InterPro" id="IPR000504">
    <property type="entry name" value="RRM_dom"/>
</dbReference>
<evidence type="ECO:0000256" key="4">
    <source>
        <dbReference type="ARBA" id="ARBA00022884"/>
    </source>
</evidence>
<feature type="region of interest" description="Disordered" evidence="7">
    <location>
        <begin position="85"/>
        <end position="115"/>
    </location>
</feature>
<dbReference type="PROSITE" id="PS50102">
    <property type="entry name" value="RRM"/>
    <property type="match status" value="2"/>
</dbReference>
<evidence type="ECO:0000256" key="6">
    <source>
        <dbReference type="PROSITE-ProRule" id="PRU00176"/>
    </source>
</evidence>